<dbReference type="GO" id="GO:0005524">
    <property type="term" value="F:ATP binding"/>
    <property type="evidence" value="ECO:0007669"/>
    <property type="project" value="InterPro"/>
</dbReference>
<evidence type="ECO:0000313" key="6">
    <source>
        <dbReference type="Proteomes" id="UP000319576"/>
    </source>
</evidence>
<feature type="domain" description="Helicase C-terminal" evidence="4">
    <location>
        <begin position="393"/>
        <end position="546"/>
    </location>
</feature>
<dbReference type="Proteomes" id="UP000319576">
    <property type="component" value="Chromosome"/>
</dbReference>
<accession>A0A517XX02</accession>
<evidence type="ECO:0000259" key="3">
    <source>
        <dbReference type="PROSITE" id="PS51192"/>
    </source>
</evidence>
<gene>
    <name evidence="5" type="ORF">ETAA1_39900</name>
</gene>
<dbReference type="KEGG" id="uli:ETAA1_39900"/>
<dbReference type="InterPro" id="IPR049730">
    <property type="entry name" value="SNF2/RAD54-like_C"/>
</dbReference>
<evidence type="ECO:0000313" key="5">
    <source>
        <dbReference type="EMBL" id="QDU22015.1"/>
    </source>
</evidence>
<dbReference type="SUPFAM" id="SSF52540">
    <property type="entry name" value="P-loop containing nucleoside triphosphate hydrolases"/>
    <property type="match status" value="2"/>
</dbReference>
<dbReference type="PROSITE" id="PS51192">
    <property type="entry name" value="HELICASE_ATP_BIND_1"/>
    <property type="match status" value="1"/>
</dbReference>
<evidence type="ECO:0000256" key="1">
    <source>
        <dbReference type="ARBA" id="ARBA00022801"/>
    </source>
</evidence>
<organism evidence="5 6">
    <name type="scientific">Urbifossiella limnaea</name>
    <dbReference type="NCBI Taxonomy" id="2528023"/>
    <lineage>
        <taxon>Bacteria</taxon>
        <taxon>Pseudomonadati</taxon>
        <taxon>Planctomycetota</taxon>
        <taxon>Planctomycetia</taxon>
        <taxon>Gemmatales</taxon>
        <taxon>Gemmataceae</taxon>
        <taxon>Urbifossiella</taxon>
    </lineage>
</organism>
<dbReference type="Gene3D" id="3.40.50.300">
    <property type="entry name" value="P-loop containing nucleotide triphosphate hydrolases"/>
    <property type="match status" value="1"/>
</dbReference>
<dbReference type="AlphaFoldDB" id="A0A517XX02"/>
<keyword evidence="5" id="KW-0067">ATP-binding</keyword>
<keyword evidence="5" id="KW-0347">Helicase</keyword>
<dbReference type="GO" id="GO:0004386">
    <property type="term" value="F:helicase activity"/>
    <property type="evidence" value="ECO:0007669"/>
    <property type="project" value="UniProtKB-KW"/>
</dbReference>
<dbReference type="Pfam" id="PF00271">
    <property type="entry name" value="Helicase_C"/>
    <property type="match status" value="1"/>
</dbReference>
<feature type="region of interest" description="Disordered" evidence="2">
    <location>
        <begin position="45"/>
        <end position="89"/>
    </location>
</feature>
<dbReference type="InterPro" id="IPR038718">
    <property type="entry name" value="SNF2-like_sf"/>
</dbReference>
<dbReference type="PROSITE" id="PS51194">
    <property type="entry name" value="HELICASE_CTER"/>
    <property type="match status" value="1"/>
</dbReference>
<dbReference type="InterPro" id="IPR027417">
    <property type="entry name" value="P-loop_NTPase"/>
</dbReference>
<protein>
    <submittedName>
        <fullName evidence="5">ATP-dependent helicase HepA</fullName>
    </submittedName>
</protein>
<dbReference type="CDD" id="cd17919">
    <property type="entry name" value="DEXHc_Snf"/>
    <property type="match status" value="1"/>
</dbReference>
<sequence length="569" mass="64573">MPVEVLPFPRFDRPLDTGVREARLLTDSPWVRSAGQLTLSVTTEGWKFPAPPPEYTPPPRLPSEPAVGRHAVDLPRLPDDPNSPPKARIRTMPTADTVLFKDRLLMLLQPPLDGLFDGKSLSVPFEPFPYQLEGIAFLMPRHAALLADEMGLGKTAQAILSLRLLFHQGQIRQALLICPKPLMHNWARELKLWAPDLPFEPFDGDAEQRRTTWFVSNCPLKLINYETLTRDADLAADPRVYFDAVVLDEAQRIKNRDSKTAQTVRSIRRGRSWAISGTPIENSHEDLVNLFAFIDPDRIPPDCPPKHLPRYTADCILRRTKDLVQSDMPPKIYRDLEVDLTPAQRQAYSLAEEEGVIHLNELGETISVQHVFQLVMRLKQICNFDPLTGESAKLERLVTDMEEVAASGRKAIVFSQWVEPLEILAKALEPFGPLQYHGRIPQHERTPILDRFKSDPDKHVILMSYGTGSVGLNLQFTNYVFLFDRWWNPAIEDQAINRAHRVGQRHPVTVTRFTGQDTIEQRIALLLDAKRKVFLDLMEAADKPTTMGLTEDEIFGLFDLKARPKRGAA</sequence>
<dbReference type="Gene3D" id="3.40.50.10810">
    <property type="entry name" value="Tandem AAA-ATPase domain"/>
    <property type="match status" value="1"/>
</dbReference>
<dbReference type="EMBL" id="CP036273">
    <property type="protein sequence ID" value="QDU22015.1"/>
    <property type="molecule type" value="Genomic_DNA"/>
</dbReference>
<proteinExistence type="predicted"/>
<feature type="compositionally biased region" description="Basic and acidic residues" evidence="2">
    <location>
        <begin position="70"/>
        <end position="79"/>
    </location>
</feature>
<feature type="compositionally biased region" description="Pro residues" evidence="2">
    <location>
        <begin position="49"/>
        <end position="62"/>
    </location>
</feature>
<dbReference type="SMART" id="SM00487">
    <property type="entry name" value="DEXDc"/>
    <property type="match status" value="1"/>
</dbReference>
<dbReference type="OrthoDB" id="9814088at2"/>
<evidence type="ECO:0000256" key="2">
    <source>
        <dbReference type="SAM" id="MobiDB-lite"/>
    </source>
</evidence>
<dbReference type="InterPro" id="IPR001650">
    <property type="entry name" value="Helicase_C-like"/>
</dbReference>
<keyword evidence="5" id="KW-0547">Nucleotide-binding</keyword>
<dbReference type="InterPro" id="IPR014001">
    <property type="entry name" value="Helicase_ATP-bd"/>
</dbReference>
<dbReference type="SMART" id="SM00490">
    <property type="entry name" value="HELICc"/>
    <property type="match status" value="1"/>
</dbReference>
<name>A0A517XX02_9BACT</name>
<reference evidence="5 6" key="1">
    <citation type="submission" date="2019-02" db="EMBL/GenBank/DDBJ databases">
        <title>Deep-cultivation of Planctomycetes and their phenomic and genomic characterization uncovers novel biology.</title>
        <authorList>
            <person name="Wiegand S."/>
            <person name="Jogler M."/>
            <person name="Boedeker C."/>
            <person name="Pinto D."/>
            <person name="Vollmers J."/>
            <person name="Rivas-Marin E."/>
            <person name="Kohn T."/>
            <person name="Peeters S.H."/>
            <person name="Heuer A."/>
            <person name="Rast P."/>
            <person name="Oberbeckmann S."/>
            <person name="Bunk B."/>
            <person name="Jeske O."/>
            <person name="Meyerdierks A."/>
            <person name="Storesund J.E."/>
            <person name="Kallscheuer N."/>
            <person name="Luecker S."/>
            <person name="Lage O.M."/>
            <person name="Pohl T."/>
            <person name="Merkel B.J."/>
            <person name="Hornburger P."/>
            <person name="Mueller R.-W."/>
            <person name="Bruemmer F."/>
            <person name="Labrenz M."/>
            <person name="Spormann A.M."/>
            <person name="Op den Camp H."/>
            <person name="Overmann J."/>
            <person name="Amann R."/>
            <person name="Jetten M.S.M."/>
            <person name="Mascher T."/>
            <person name="Medema M.H."/>
            <person name="Devos D.P."/>
            <person name="Kaster A.-K."/>
            <person name="Ovreas L."/>
            <person name="Rohde M."/>
            <person name="Galperin M.Y."/>
            <person name="Jogler C."/>
        </authorList>
    </citation>
    <scope>NUCLEOTIDE SEQUENCE [LARGE SCALE GENOMIC DNA]</scope>
    <source>
        <strain evidence="5 6">ETA_A1</strain>
    </source>
</reference>
<feature type="domain" description="Helicase ATP-binding" evidence="3">
    <location>
        <begin position="135"/>
        <end position="297"/>
    </location>
</feature>
<dbReference type="GO" id="GO:0016787">
    <property type="term" value="F:hydrolase activity"/>
    <property type="evidence" value="ECO:0007669"/>
    <property type="project" value="UniProtKB-KW"/>
</dbReference>
<dbReference type="CDD" id="cd18793">
    <property type="entry name" value="SF2_C_SNF"/>
    <property type="match status" value="1"/>
</dbReference>
<dbReference type="InterPro" id="IPR000330">
    <property type="entry name" value="SNF2_N"/>
</dbReference>
<keyword evidence="6" id="KW-1185">Reference proteome</keyword>
<dbReference type="PANTHER" id="PTHR10799">
    <property type="entry name" value="SNF2/RAD54 HELICASE FAMILY"/>
    <property type="match status" value="1"/>
</dbReference>
<evidence type="ECO:0000259" key="4">
    <source>
        <dbReference type="PROSITE" id="PS51194"/>
    </source>
</evidence>
<dbReference type="Pfam" id="PF00176">
    <property type="entry name" value="SNF2-rel_dom"/>
    <property type="match status" value="2"/>
</dbReference>
<keyword evidence="1" id="KW-0378">Hydrolase</keyword>